<dbReference type="OrthoDB" id="660361at2"/>
<organism evidence="2 3">
    <name type="scientific">Pedobacter africanus</name>
    <dbReference type="NCBI Taxonomy" id="151894"/>
    <lineage>
        <taxon>Bacteria</taxon>
        <taxon>Pseudomonadati</taxon>
        <taxon>Bacteroidota</taxon>
        <taxon>Sphingobacteriia</taxon>
        <taxon>Sphingobacteriales</taxon>
        <taxon>Sphingobacteriaceae</taxon>
        <taxon>Pedobacter</taxon>
    </lineage>
</organism>
<protein>
    <recommendedName>
        <fullName evidence="4">DUF4199 domain-containing protein</fullName>
    </recommendedName>
</protein>
<keyword evidence="1" id="KW-0812">Transmembrane</keyword>
<keyword evidence="3" id="KW-1185">Reference proteome</keyword>
<dbReference type="RefSeq" id="WP_084237111.1">
    <property type="nucleotide sequence ID" value="NZ_FWXT01000001.1"/>
</dbReference>
<reference evidence="3" key="1">
    <citation type="submission" date="2017-04" db="EMBL/GenBank/DDBJ databases">
        <authorList>
            <person name="Varghese N."/>
            <person name="Submissions S."/>
        </authorList>
    </citation>
    <scope>NUCLEOTIDE SEQUENCE [LARGE SCALE GENOMIC DNA]</scope>
    <source>
        <strain evidence="3">DSM 12126</strain>
    </source>
</reference>
<proteinExistence type="predicted"/>
<evidence type="ECO:0008006" key="4">
    <source>
        <dbReference type="Google" id="ProtNLM"/>
    </source>
</evidence>
<accession>A0A1W1ZKV0</accession>
<feature type="transmembrane region" description="Helical" evidence="1">
    <location>
        <begin position="18"/>
        <end position="36"/>
    </location>
</feature>
<feature type="transmembrane region" description="Helical" evidence="1">
    <location>
        <begin position="84"/>
        <end position="102"/>
    </location>
</feature>
<dbReference type="STRING" id="151894.SAMN04488524_0812"/>
<dbReference type="Pfam" id="PF13858">
    <property type="entry name" value="DUF4199"/>
    <property type="match status" value="1"/>
</dbReference>
<feature type="transmembrane region" description="Helical" evidence="1">
    <location>
        <begin position="42"/>
        <end position="63"/>
    </location>
</feature>
<feature type="transmembrane region" description="Helical" evidence="1">
    <location>
        <begin position="159"/>
        <end position="180"/>
    </location>
</feature>
<sequence>MTTQTLENLKPEAAKNGIGLGLISLVLGVISAYLLVNASSMMAIFLIPILVGLLIPLGVAIYFCIDLRKKIGGFWNLRQATSGIFIMFLIAYVISTAGNLVFTKFIEPDMATSIQSTVIDATSEMMQKQGMEQEAIDKKIEEMNADFEKKAHGTVMQNIQGHVIGIIIVFVFALLFGAIFKKERPLAVFEE</sequence>
<keyword evidence="1" id="KW-1133">Transmembrane helix</keyword>
<dbReference type="InterPro" id="IPR025250">
    <property type="entry name" value="DUF4199"/>
</dbReference>
<dbReference type="Proteomes" id="UP000192756">
    <property type="component" value="Unassembled WGS sequence"/>
</dbReference>
<dbReference type="EMBL" id="FWXT01000001">
    <property type="protein sequence ID" value="SMC48873.1"/>
    <property type="molecule type" value="Genomic_DNA"/>
</dbReference>
<name>A0A1W1ZKV0_9SPHI</name>
<gene>
    <name evidence="2" type="ORF">SAMN04488524_0812</name>
</gene>
<evidence type="ECO:0000313" key="3">
    <source>
        <dbReference type="Proteomes" id="UP000192756"/>
    </source>
</evidence>
<keyword evidence="1" id="KW-0472">Membrane</keyword>
<evidence type="ECO:0000313" key="2">
    <source>
        <dbReference type="EMBL" id="SMC48873.1"/>
    </source>
</evidence>
<evidence type="ECO:0000256" key="1">
    <source>
        <dbReference type="SAM" id="Phobius"/>
    </source>
</evidence>
<dbReference type="AlphaFoldDB" id="A0A1W1ZKV0"/>